<evidence type="ECO:0000313" key="2">
    <source>
        <dbReference type="Proteomes" id="UP000663887"/>
    </source>
</evidence>
<reference evidence="1" key="1">
    <citation type="submission" date="2021-02" db="EMBL/GenBank/DDBJ databases">
        <authorList>
            <person name="Nowell W R."/>
        </authorList>
    </citation>
    <scope>NUCLEOTIDE SEQUENCE</scope>
</reference>
<protein>
    <submittedName>
        <fullName evidence="1">Uncharacterized protein</fullName>
    </submittedName>
</protein>
<dbReference type="InterPro" id="IPR012337">
    <property type="entry name" value="RNaseH-like_sf"/>
</dbReference>
<organism evidence="1 2">
    <name type="scientific">Rotaria magnacalcarata</name>
    <dbReference type="NCBI Taxonomy" id="392030"/>
    <lineage>
        <taxon>Eukaryota</taxon>
        <taxon>Metazoa</taxon>
        <taxon>Spiralia</taxon>
        <taxon>Gnathifera</taxon>
        <taxon>Rotifera</taxon>
        <taxon>Eurotatoria</taxon>
        <taxon>Bdelloidea</taxon>
        <taxon>Philodinida</taxon>
        <taxon>Philodinidae</taxon>
        <taxon>Rotaria</taxon>
    </lineage>
</organism>
<dbReference type="AlphaFoldDB" id="A0A816SYB8"/>
<sequence length="127" mass="14853">MFNDVHNIIVHMRRSHNQAKLSKKLQIFSITRWNSAYDMISSFINVYSELNGVLTERTQKEALTRIDFNDLMAFAKYFKHFVDVTELLSSEKTLTIHLVISLKELLIDLSNEDQSDSQAIKNIKKYI</sequence>
<name>A0A816SYB8_9BILA</name>
<proteinExistence type="predicted"/>
<evidence type="ECO:0000313" key="1">
    <source>
        <dbReference type="EMBL" id="CAF2088730.1"/>
    </source>
</evidence>
<dbReference type="SUPFAM" id="SSF53098">
    <property type="entry name" value="Ribonuclease H-like"/>
    <property type="match status" value="1"/>
</dbReference>
<dbReference type="EMBL" id="CAJNRG010006751">
    <property type="protein sequence ID" value="CAF2088730.1"/>
    <property type="molecule type" value="Genomic_DNA"/>
</dbReference>
<comment type="caution">
    <text evidence="1">The sequence shown here is derived from an EMBL/GenBank/DDBJ whole genome shotgun (WGS) entry which is preliminary data.</text>
</comment>
<gene>
    <name evidence="1" type="ORF">XDN619_LOCUS16179</name>
</gene>
<dbReference type="Proteomes" id="UP000663887">
    <property type="component" value="Unassembled WGS sequence"/>
</dbReference>
<accession>A0A816SYB8</accession>